<keyword evidence="4 14" id="KW-0328">Glycosyltransferase</keyword>
<dbReference type="GO" id="GO:0046922">
    <property type="term" value="F:peptide-O-fucosyltransferase activity"/>
    <property type="evidence" value="ECO:0007669"/>
    <property type="project" value="UniProtKB-EC"/>
</dbReference>
<evidence type="ECO:0000313" key="19">
    <source>
        <dbReference type="Proteomes" id="UP001295444"/>
    </source>
</evidence>
<keyword evidence="7" id="KW-0735">Signal-anchor</keyword>
<evidence type="ECO:0000256" key="5">
    <source>
        <dbReference type="ARBA" id="ARBA00022679"/>
    </source>
</evidence>
<dbReference type="InterPro" id="IPR031481">
    <property type="entry name" value="Glyco_tran_10_N"/>
</dbReference>
<evidence type="ECO:0000256" key="11">
    <source>
        <dbReference type="ARBA" id="ARBA00023180"/>
    </source>
</evidence>
<organism evidence="18 19">
    <name type="scientific">Pelobates cultripes</name>
    <name type="common">Western spadefoot toad</name>
    <dbReference type="NCBI Taxonomy" id="61616"/>
    <lineage>
        <taxon>Eukaryota</taxon>
        <taxon>Metazoa</taxon>
        <taxon>Chordata</taxon>
        <taxon>Craniata</taxon>
        <taxon>Vertebrata</taxon>
        <taxon>Euteleostomi</taxon>
        <taxon>Amphibia</taxon>
        <taxon>Batrachia</taxon>
        <taxon>Anura</taxon>
        <taxon>Pelobatoidea</taxon>
        <taxon>Pelobatidae</taxon>
        <taxon>Pelobates</taxon>
    </lineage>
</organism>
<dbReference type="PANTHER" id="PTHR11929">
    <property type="entry name" value="ALPHA- 1,3 -FUCOSYLTRANSFERASE"/>
    <property type="match status" value="1"/>
</dbReference>
<evidence type="ECO:0000256" key="10">
    <source>
        <dbReference type="ARBA" id="ARBA00023157"/>
    </source>
</evidence>
<accession>A0AAD1S5B8</accession>
<evidence type="ECO:0000256" key="13">
    <source>
        <dbReference type="ARBA" id="ARBA00048647"/>
    </source>
</evidence>
<dbReference type="Gene3D" id="3.40.50.11660">
    <property type="entry name" value="Glycosyl transferase family 10, C-terminal domain"/>
    <property type="match status" value="1"/>
</dbReference>
<evidence type="ECO:0000256" key="14">
    <source>
        <dbReference type="PIRNR" id="PIRNR037332"/>
    </source>
</evidence>
<dbReference type="EC" id="2.4.1.-" evidence="14"/>
<evidence type="ECO:0000256" key="2">
    <source>
        <dbReference type="ARBA" id="ARBA00004922"/>
    </source>
</evidence>
<dbReference type="AlphaFoldDB" id="A0AAD1S5B8"/>
<evidence type="ECO:0000256" key="3">
    <source>
        <dbReference type="ARBA" id="ARBA00008919"/>
    </source>
</evidence>
<protein>
    <recommendedName>
        <fullName evidence="14">GDP-fucose protein O-fucosyltransferase</fullName>
        <ecNumber evidence="14">2.4.1.-</ecNumber>
    </recommendedName>
</protein>
<comment type="pathway">
    <text evidence="2">Protein modification; protein glycosylation.</text>
</comment>
<dbReference type="Pfam" id="PF17039">
    <property type="entry name" value="Glyco_tran_10_N"/>
    <property type="match status" value="1"/>
</dbReference>
<evidence type="ECO:0000313" key="18">
    <source>
        <dbReference type="EMBL" id="CAH2292513.1"/>
    </source>
</evidence>
<dbReference type="InterPro" id="IPR001503">
    <property type="entry name" value="Glyco_trans_10"/>
</dbReference>
<dbReference type="SUPFAM" id="SSF53756">
    <property type="entry name" value="UDP-Glycosyltransferase/glycogen phosphorylase"/>
    <property type="match status" value="1"/>
</dbReference>
<gene>
    <name evidence="18" type="ORF">PECUL_23A033867</name>
</gene>
<keyword evidence="10" id="KW-1015">Disulfide bond</keyword>
<keyword evidence="9 14" id="KW-0472">Membrane</keyword>
<dbReference type="PIRSF" id="PIRSF037332">
    <property type="entry name" value="Alpha1_3FUT_met"/>
    <property type="match status" value="1"/>
</dbReference>
<keyword evidence="15" id="KW-0256">Endoplasmic reticulum</keyword>
<dbReference type="GO" id="GO:0005789">
    <property type="term" value="C:endoplasmic reticulum membrane"/>
    <property type="evidence" value="ECO:0007669"/>
    <property type="project" value="UniProtKB-SubCell"/>
</dbReference>
<dbReference type="PANTHER" id="PTHR11929:SF194">
    <property type="entry name" value="ALPHA-(1,3)-FUCOSYLTRANSFERASE 10"/>
    <property type="match status" value="1"/>
</dbReference>
<keyword evidence="19" id="KW-1185">Reference proteome</keyword>
<sequence>MAPPRVTGGWDTVCLHTEKVNMRLDLLIPRTGLTDLLQVKKCFPFFFLLVTLQVFLELGRFEKQKKARALLQDVQKHTESRPIGYTEKHNPHEVFDHGMNKYPIMLWWSPLTGESGRLGQCERGTCFFTINRTYYENPMTKAFLFYGTDFNIDNLPLPRKSYHEWALFHEESPKNNYKLFHPPAITLFNHTATFSQHSHLPLTSQYLENLQSLKSYQFMVPIQNKNMLRRRLAPLVYVQSDCDPPSDRDTYVGELMKFIAVDSYGDCLHNRDLPDQVNNPSSMDDAQFYRILAQYKFILAFENAVCDDYITEKLWRPLKLGVVPVYYGAPNVMDWLPSNKSAIVVNRFFSPRELAEHIKQMDTNDTLYMEYLEWKLQDRISNTKLVSAIRDRKWGVQDITQENYIDAFECMVCNKVWDNMHLKDKGLPAKQWKAESSHLNCPGPELFPFMPRHTSRSSMRDMWKPSFQQSRKEAKALRILVERNKNFTNQEFWNLVFKSGSE</sequence>
<evidence type="ECO:0000256" key="8">
    <source>
        <dbReference type="ARBA" id="ARBA00022989"/>
    </source>
</evidence>
<name>A0AAD1S5B8_PELCU</name>
<evidence type="ECO:0000256" key="6">
    <source>
        <dbReference type="ARBA" id="ARBA00022692"/>
    </source>
</evidence>
<evidence type="ECO:0000256" key="12">
    <source>
        <dbReference type="ARBA" id="ARBA00047273"/>
    </source>
</evidence>
<evidence type="ECO:0000259" key="16">
    <source>
        <dbReference type="Pfam" id="PF00852"/>
    </source>
</evidence>
<evidence type="ECO:0000256" key="1">
    <source>
        <dbReference type="ARBA" id="ARBA00004648"/>
    </source>
</evidence>
<evidence type="ECO:0000256" key="9">
    <source>
        <dbReference type="ARBA" id="ARBA00023136"/>
    </source>
</evidence>
<feature type="domain" description="Fucosyltransferase C-terminal" evidence="16">
    <location>
        <begin position="235"/>
        <end position="386"/>
    </location>
</feature>
<comment type="subcellular location">
    <subcellularLocation>
        <location evidence="1 15">Endoplasmic reticulum membrane</location>
        <topology evidence="1 15">Single-pass type II membrane protein</topology>
    </subcellularLocation>
</comment>
<dbReference type="InterPro" id="IPR017176">
    <property type="entry name" value="Alpha-1_3-FUT_met"/>
</dbReference>
<dbReference type="GO" id="GO:0046920">
    <property type="term" value="F:alpha-(1-&gt;3)-fucosyltransferase activity"/>
    <property type="evidence" value="ECO:0007669"/>
    <property type="project" value="UniProtKB-UniRule"/>
</dbReference>
<dbReference type="Pfam" id="PF00852">
    <property type="entry name" value="Glyco_transf_10"/>
    <property type="match status" value="1"/>
</dbReference>
<dbReference type="GO" id="GO:0000139">
    <property type="term" value="C:Golgi membrane"/>
    <property type="evidence" value="ECO:0007669"/>
    <property type="project" value="InterPro"/>
</dbReference>
<evidence type="ECO:0000256" key="4">
    <source>
        <dbReference type="ARBA" id="ARBA00022676"/>
    </source>
</evidence>
<dbReference type="Proteomes" id="UP001295444">
    <property type="component" value="Chromosome 05"/>
</dbReference>
<dbReference type="InterPro" id="IPR038577">
    <property type="entry name" value="GT10-like_C_sf"/>
</dbReference>
<keyword evidence="8" id="KW-1133">Transmembrane helix</keyword>
<proteinExistence type="inferred from homology"/>
<keyword evidence="6 15" id="KW-0812">Transmembrane</keyword>
<dbReference type="EMBL" id="OW240916">
    <property type="protein sequence ID" value="CAH2292513.1"/>
    <property type="molecule type" value="Genomic_DNA"/>
</dbReference>
<feature type="domain" description="Fucosyltransferase N-terminal" evidence="17">
    <location>
        <begin position="103"/>
        <end position="200"/>
    </location>
</feature>
<keyword evidence="5 14" id="KW-0808">Transferase</keyword>
<dbReference type="FunFam" id="3.40.50.11660:FF:000002">
    <property type="entry name" value="Alpha-(1,3)-fucosyltransferase"/>
    <property type="match status" value="1"/>
</dbReference>
<comment type="function">
    <text evidence="14">Protein O-fucosyltransferase that specifically catalyzes O-fucosylation of serine or threonine residues in EMI domains of target proteins. Attaches fucose through an O-glycosidic linkage. O-fucosylation of EMI domain-containing proteins may be required for facilitating protein folding and secretion.</text>
</comment>
<reference evidence="18" key="1">
    <citation type="submission" date="2022-03" db="EMBL/GenBank/DDBJ databases">
        <authorList>
            <person name="Alioto T."/>
            <person name="Alioto T."/>
            <person name="Gomez Garrido J."/>
        </authorList>
    </citation>
    <scope>NUCLEOTIDE SEQUENCE</scope>
</reference>
<comment type="catalytic activity">
    <reaction evidence="13">
        <text>L-seryl-[protein] + GDP-beta-L-fucose = 3-O-(alpha-L-fucosyl)-L-seryl-[protein] + GDP + H(+)</text>
        <dbReference type="Rhea" id="RHEA:63644"/>
        <dbReference type="Rhea" id="RHEA-COMP:9863"/>
        <dbReference type="Rhea" id="RHEA-COMP:17914"/>
        <dbReference type="ChEBI" id="CHEBI:15378"/>
        <dbReference type="ChEBI" id="CHEBI:29999"/>
        <dbReference type="ChEBI" id="CHEBI:57273"/>
        <dbReference type="ChEBI" id="CHEBI:58189"/>
        <dbReference type="ChEBI" id="CHEBI:189632"/>
        <dbReference type="EC" id="2.4.1.221"/>
    </reaction>
    <physiologicalReaction direction="left-to-right" evidence="13">
        <dbReference type="Rhea" id="RHEA:63645"/>
    </physiologicalReaction>
</comment>
<evidence type="ECO:0000259" key="17">
    <source>
        <dbReference type="Pfam" id="PF17039"/>
    </source>
</evidence>
<evidence type="ECO:0000256" key="7">
    <source>
        <dbReference type="ARBA" id="ARBA00022968"/>
    </source>
</evidence>
<keyword evidence="11" id="KW-0325">Glycoprotein</keyword>
<comment type="catalytic activity">
    <reaction evidence="12">
        <text>L-threonyl-[protein] + GDP-beta-L-fucose = 3-O-(alpha-L-fucosyl)-L-threonyl-[protein] + GDP + H(+)</text>
        <dbReference type="Rhea" id="RHEA:70491"/>
        <dbReference type="Rhea" id="RHEA-COMP:11060"/>
        <dbReference type="Rhea" id="RHEA-COMP:17915"/>
        <dbReference type="ChEBI" id="CHEBI:15378"/>
        <dbReference type="ChEBI" id="CHEBI:30013"/>
        <dbReference type="ChEBI" id="CHEBI:57273"/>
        <dbReference type="ChEBI" id="CHEBI:58189"/>
        <dbReference type="ChEBI" id="CHEBI:189631"/>
        <dbReference type="EC" id="2.4.1.221"/>
    </reaction>
    <physiologicalReaction direction="left-to-right" evidence="12">
        <dbReference type="Rhea" id="RHEA:70492"/>
    </physiologicalReaction>
</comment>
<evidence type="ECO:0000256" key="15">
    <source>
        <dbReference type="RuleBase" id="RU003832"/>
    </source>
</evidence>
<comment type="similarity">
    <text evidence="3 14 15">Belongs to the glycosyltransferase 10 family.</text>
</comment>
<dbReference type="InterPro" id="IPR055270">
    <property type="entry name" value="Glyco_tran_10_C"/>
</dbReference>